<keyword evidence="3" id="KW-1185">Reference proteome</keyword>
<evidence type="ECO:0000259" key="1">
    <source>
        <dbReference type="Pfam" id="PF24626"/>
    </source>
</evidence>
<dbReference type="OrthoDB" id="5554229at2759"/>
<accession>A0A5N6PZQ9</accession>
<dbReference type="PANTHER" id="PTHR46148">
    <property type="entry name" value="CHROMO DOMAIN-CONTAINING PROTEIN"/>
    <property type="match status" value="1"/>
</dbReference>
<comment type="caution">
    <text evidence="2">The sequence shown here is derived from an EMBL/GenBank/DDBJ whole genome shotgun (WGS) entry which is preliminary data.</text>
</comment>
<evidence type="ECO:0000313" key="2">
    <source>
        <dbReference type="EMBL" id="KAD7477849.1"/>
    </source>
</evidence>
<name>A0A5N6PZQ9_9ASTR</name>
<gene>
    <name evidence="2" type="ORF">E3N88_00985</name>
</gene>
<feature type="domain" description="Tf2-1-like SH3-like" evidence="1">
    <location>
        <begin position="17"/>
        <end position="81"/>
    </location>
</feature>
<sequence>MKIQADKKRREVHFQIGEWVYVKLKPYRQLSVRLRIHPKLAAKFFGPFQILDKIGEVAYKLQLPPTSKIHPVFHVSLLKKAVQGGVDSILPPELIVGDADALIPEAILDTRMIRDSFVSLEQWLVQWQGQARDEATSEDALWIQGQFPDTCLEDKTAFARGNSETERFVFIEIEIKKTLLQAMESTDYKTK</sequence>
<proteinExistence type="predicted"/>
<evidence type="ECO:0000313" key="3">
    <source>
        <dbReference type="Proteomes" id="UP000326396"/>
    </source>
</evidence>
<dbReference type="EMBL" id="SZYD01000001">
    <property type="protein sequence ID" value="KAD7477849.1"/>
    <property type="molecule type" value="Genomic_DNA"/>
</dbReference>
<dbReference type="InterPro" id="IPR016197">
    <property type="entry name" value="Chromo-like_dom_sf"/>
</dbReference>
<dbReference type="SUPFAM" id="SSF54160">
    <property type="entry name" value="Chromo domain-like"/>
    <property type="match status" value="1"/>
</dbReference>
<dbReference type="InterPro" id="IPR056924">
    <property type="entry name" value="SH3_Tf2-1"/>
</dbReference>
<organism evidence="2 3">
    <name type="scientific">Mikania micrantha</name>
    <name type="common">bitter vine</name>
    <dbReference type="NCBI Taxonomy" id="192012"/>
    <lineage>
        <taxon>Eukaryota</taxon>
        <taxon>Viridiplantae</taxon>
        <taxon>Streptophyta</taxon>
        <taxon>Embryophyta</taxon>
        <taxon>Tracheophyta</taxon>
        <taxon>Spermatophyta</taxon>
        <taxon>Magnoliopsida</taxon>
        <taxon>eudicotyledons</taxon>
        <taxon>Gunneridae</taxon>
        <taxon>Pentapetalae</taxon>
        <taxon>asterids</taxon>
        <taxon>campanulids</taxon>
        <taxon>Asterales</taxon>
        <taxon>Asteraceae</taxon>
        <taxon>Asteroideae</taxon>
        <taxon>Heliantheae alliance</taxon>
        <taxon>Eupatorieae</taxon>
        <taxon>Mikania</taxon>
    </lineage>
</organism>
<protein>
    <recommendedName>
        <fullName evidence="1">Tf2-1-like SH3-like domain-containing protein</fullName>
    </recommendedName>
</protein>
<reference evidence="2 3" key="1">
    <citation type="submission" date="2019-05" db="EMBL/GenBank/DDBJ databases">
        <title>Mikania micrantha, genome provides insights into the molecular mechanism of rapid growth.</title>
        <authorList>
            <person name="Liu B."/>
        </authorList>
    </citation>
    <scope>NUCLEOTIDE SEQUENCE [LARGE SCALE GENOMIC DNA]</scope>
    <source>
        <strain evidence="2">NLD-2019</strain>
        <tissue evidence="2">Leaf</tissue>
    </source>
</reference>
<dbReference type="Proteomes" id="UP000326396">
    <property type="component" value="Linkage Group LG1"/>
</dbReference>
<dbReference type="AlphaFoldDB" id="A0A5N6PZQ9"/>
<dbReference type="Pfam" id="PF24626">
    <property type="entry name" value="SH3_Tf2-1"/>
    <property type="match status" value="1"/>
</dbReference>
<dbReference type="PANTHER" id="PTHR46148:SF54">
    <property type="entry name" value="RETROTRANSPOSON-LIKE PROTEIN"/>
    <property type="match status" value="1"/>
</dbReference>